<reference evidence="2" key="1">
    <citation type="journal article" date="2019" name="Int. J. Syst. Evol. Microbiol.">
        <title>The Global Catalogue of Microorganisms (GCM) 10K type strain sequencing project: providing services to taxonomists for standard genome sequencing and annotation.</title>
        <authorList>
            <consortium name="The Broad Institute Genomics Platform"/>
            <consortium name="The Broad Institute Genome Sequencing Center for Infectious Disease"/>
            <person name="Wu L."/>
            <person name="Ma J."/>
        </authorList>
    </citation>
    <scope>NUCLEOTIDE SEQUENCE [LARGE SCALE GENOMIC DNA]</scope>
    <source>
        <strain evidence="2">JCM 10425</strain>
    </source>
</reference>
<dbReference type="SUPFAM" id="SSF55961">
    <property type="entry name" value="Bet v1-like"/>
    <property type="match status" value="1"/>
</dbReference>
<gene>
    <name evidence="1" type="ORF">GCM10009539_82930</name>
</gene>
<dbReference type="RefSeq" id="WP_344654452.1">
    <property type="nucleotide sequence ID" value="NZ_BAAAGX010000046.1"/>
</dbReference>
<dbReference type="Pfam" id="PF10604">
    <property type="entry name" value="Polyketide_cyc2"/>
    <property type="match status" value="1"/>
</dbReference>
<proteinExistence type="predicted"/>
<sequence length="155" mass="16833">MQSVRLLIPTTPDRVFSVLADGWAYASWVVGASHIRDVDEGFPAVGTKIHHSVGGWPAMVKDNSEVLEIEPDRLLVLKVKVWPLFAGIVRVQLEPDGSGTMATISEEFVDGPGKLLPEPLIAPVLNARNRESLKRLAARALNDNRYAAGGSLGQR</sequence>
<protein>
    <submittedName>
        <fullName evidence="1">SRPBCC family protein</fullName>
    </submittedName>
</protein>
<dbReference type="CDD" id="cd07812">
    <property type="entry name" value="SRPBCC"/>
    <property type="match status" value="1"/>
</dbReference>
<evidence type="ECO:0000313" key="1">
    <source>
        <dbReference type="EMBL" id="GAA0282392.1"/>
    </source>
</evidence>
<comment type="caution">
    <text evidence="1">The sequence shown here is derived from an EMBL/GenBank/DDBJ whole genome shotgun (WGS) entry which is preliminary data.</text>
</comment>
<accession>A0ABP3EXE5</accession>
<name>A0ABP3EXE5_9ACTN</name>
<organism evidence="1 2">
    <name type="scientific">Cryptosporangium japonicum</name>
    <dbReference type="NCBI Taxonomy" id="80872"/>
    <lineage>
        <taxon>Bacteria</taxon>
        <taxon>Bacillati</taxon>
        <taxon>Actinomycetota</taxon>
        <taxon>Actinomycetes</taxon>
        <taxon>Cryptosporangiales</taxon>
        <taxon>Cryptosporangiaceae</taxon>
        <taxon>Cryptosporangium</taxon>
    </lineage>
</organism>
<keyword evidence="2" id="KW-1185">Reference proteome</keyword>
<dbReference type="Gene3D" id="3.30.530.20">
    <property type="match status" value="1"/>
</dbReference>
<dbReference type="EMBL" id="BAAAGX010000046">
    <property type="protein sequence ID" value="GAA0282392.1"/>
    <property type="molecule type" value="Genomic_DNA"/>
</dbReference>
<dbReference type="Proteomes" id="UP001500967">
    <property type="component" value="Unassembled WGS sequence"/>
</dbReference>
<evidence type="ECO:0000313" key="2">
    <source>
        <dbReference type="Proteomes" id="UP001500967"/>
    </source>
</evidence>
<dbReference type="InterPro" id="IPR023393">
    <property type="entry name" value="START-like_dom_sf"/>
</dbReference>
<dbReference type="InterPro" id="IPR019587">
    <property type="entry name" value="Polyketide_cyclase/dehydratase"/>
</dbReference>